<proteinExistence type="predicted"/>
<evidence type="ECO:0000313" key="1">
    <source>
        <dbReference type="EMBL" id="KAK0460994.1"/>
    </source>
</evidence>
<sequence length="76" mass="8397">MLPFFPSQPSSTASESWPIVLTDVDWIIATGEGKKINRLSQFKTVPGGSVGWFACTYSDAQQPGYGTHHDNWKPQV</sequence>
<dbReference type="GeneID" id="85363097"/>
<evidence type="ECO:0000313" key="2">
    <source>
        <dbReference type="Proteomes" id="UP001175211"/>
    </source>
</evidence>
<gene>
    <name evidence="1" type="ORF">EV420DRAFT_170644</name>
</gene>
<dbReference type="AlphaFoldDB" id="A0AA39TR03"/>
<protein>
    <submittedName>
        <fullName evidence="1">Uncharacterized protein</fullName>
    </submittedName>
</protein>
<keyword evidence="2" id="KW-1185">Reference proteome</keyword>
<dbReference type="RefSeq" id="XP_060332891.1">
    <property type="nucleotide sequence ID" value="XM_060479549.1"/>
</dbReference>
<name>A0AA39TR03_ARMTA</name>
<reference evidence="1" key="1">
    <citation type="submission" date="2023-06" db="EMBL/GenBank/DDBJ databases">
        <authorList>
            <consortium name="Lawrence Berkeley National Laboratory"/>
            <person name="Ahrendt S."/>
            <person name="Sahu N."/>
            <person name="Indic B."/>
            <person name="Wong-Bajracharya J."/>
            <person name="Merenyi Z."/>
            <person name="Ke H.-M."/>
            <person name="Monk M."/>
            <person name="Kocsube S."/>
            <person name="Drula E."/>
            <person name="Lipzen A."/>
            <person name="Balint B."/>
            <person name="Henrissat B."/>
            <person name="Andreopoulos B."/>
            <person name="Martin F.M."/>
            <person name="Harder C.B."/>
            <person name="Rigling D."/>
            <person name="Ford K.L."/>
            <person name="Foster G.D."/>
            <person name="Pangilinan J."/>
            <person name="Papanicolaou A."/>
            <person name="Barry K."/>
            <person name="LaButti K."/>
            <person name="Viragh M."/>
            <person name="Koriabine M."/>
            <person name="Yan M."/>
            <person name="Riley R."/>
            <person name="Champramary S."/>
            <person name="Plett K.L."/>
            <person name="Tsai I.J."/>
            <person name="Slot J."/>
            <person name="Sipos G."/>
            <person name="Plett J."/>
            <person name="Nagy L.G."/>
            <person name="Grigoriev I.V."/>
        </authorList>
    </citation>
    <scope>NUCLEOTIDE SEQUENCE</scope>
    <source>
        <strain evidence="1">CCBAS 213</strain>
    </source>
</reference>
<dbReference type="EMBL" id="JAUEPS010000011">
    <property type="protein sequence ID" value="KAK0460994.1"/>
    <property type="molecule type" value="Genomic_DNA"/>
</dbReference>
<dbReference type="Proteomes" id="UP001175211">
    <property type="component" value="Unassembled WGS sequence"/>
</dbReference>
<organism evidence="1 2">
    <name type="scientific">Armillaria tabescens</name>
    <name type="common">Ringless honey mushroom</name>
    <name type="synonym">Agaricus tabescens</name>
    <dbReference type="NCBI Taxonomy" id="1929756"/>
    <lineage>
        <taxon>Eukaryota</taxon>
        <taxon>Fungi</taxon>
        <taxon>Dikarya</taxon>
        <taxon>Basidiomycota</taxon>
        <taxon>Agaricomycotina</taxon>
        <taxon>Agaricomycetes</taxon>
        <taxon>Agaricomycetidae</taxon>
        <taxon>Agaricales</taxon>
        <taxon>Marasmiineae</taxon>
        <taxon>Physalacriaceae</taxon>
        <taxon>Desarmillaria</taxon>
    </lineage>
</organism>
<accession>A0AA39TR03</accession>
<comment type="caution">
    <text evidence="1">The sequence shown here is derived from an EMBL/GenBank/DDBJ whole genome shotgun (WGS) entry which is preliminary data.</text>
</comment>